<proteinExistence type="predicted"/>
<accession>A0A067LUZ6</accession>
<dbReference type="Proteomes" id="UP000027195">
    <property type="component" value="Unassembled WGS sequence"/>
</dbReference>
<dbReference type="Gene3D" id="3.30.420.10">
    <property type="entry name" value="Ribonuclease H-like superfamily/Ribonuclease H"/>
    <property type="match status" value="1"/>
</dbReference>
<evidence type="ECO:0000313" key="2">
    <source>
        <dbReference type="Proteomes" id="UP000027195"/>
    </source>
</evidence>
<dbReference type="AlphaFoldDB" id="A0A067LUZ6"/>
<dbReference type="InterPro" id="IPR036397">
    <property type="entry name" value="RNaseH_sf"/>
</dbReference>
<dbReference type="EMBL" id="KL198119">
    <property type="protein sequence ID" value="KDQ06934.1"/>
    <property type="molecule type" value="Genomic_DNA"/>
</dbReference>
<name>A0A067LUZ6_BOTB1</name>
<dbReference type="HOGENOM" id="CLU_2960422_0_0_1"/>
<organism evidence="1 2">
    <name type="scientific">Botryobasidium botryosum (strain FD-172 SS1)</name>
    <dbReference type="NCBI Taxonomy" id="930990"/>
    <lineage>
        <taxon>Eukaryota</taxon>
        <taxon>Fungi</taxon>
        <taxon>Dikarya</taxon>
        <taxon>Basidiomycota</taxon>
        <taxon>Agaricomycotina</taxon>
        <taxon>Agaricomycetes</taxon>
        <taxon>Cantharellales</taxon>
        <taxon>Botryobasidiaceae</taxon>
        <taxon>Botryobasidium</taxon>
    </lineage>
</organism>
<reference evidence="2" key="1">
    <citation type="journal article" date="2014" name="Proc. Natl. Acad. Sci. U.S.A.">
        <title>Extensive sampling of basidiomycete genomes demonstrates inadequacy of the white-rot/brown-rot paradigm for wood decay fungi.</title>
        <authorList>
            <person name="Riley R."/>
            <person name="Salamov A.A."/>
            <person name="Brown D.W."/>
            <person name="Nagy L.G."/>
            <person name="Floudas D."/>
            <person name="Held B.W."/>
            <person name="Levasseur A."/>
            <person name="Lombard V."/>
            <person name="Morin E."/>
            <person name="Otillar R."/>
            <person name="Lindquist E.A."/>
            <person name="Sun H."/>
            <person name="LaButti K.M."/>
            <person name="Schmutz J."/>
            <person name="Jabbour D."/>
            <person name="Luo H."/>
            <person name="Baker S.E."/>
            <person name="Pisabarro A.G."/>
            <person name="Walton J.D."/>
            <person name="Blanchette R.A."/>
            <person name="Henrissat B."/>
            <person name="Martin F."/>
            <person name="Cullen D."/>
            <person name="Hibbett D.S."/>
            <person name="Grigoriev I.V."/>
        </authorList>
    </citation>
    <scope>NUCLEOTIDE SEQUENCE [LARGE SCALE GENOMIC DNA]</scope>
    <source>
        <strain evidence="2">FD-172 SS1</strain>
    </source>
</reference>
<dbReference type="OrthoDB" id="3226274at2759"/>
<dbReference type="GO" id="GO:0003676">
    <property type="term" value="F:nucleic acid binding"/>
    <property type="evidence" value="ECO:0007669"/>
    <property type="project" value="InterPro"/>
</dbReference>
<protein>
    <submittedName>
        <fullName evidence="1">Uncharacterized protein</fullName>
    </submittedName>
</protein>
<evidence type="ECO:0000313" key="1">
    <source>
        <dbReference type="EMBL" id="KDQ06934.1"/>
    </source>
</evidence>
<keyword evidence="2" id="KW-1185">Reference proteome</keyword>
<sequence length="59" mass="6653">MYPDITETKGGPDAVKKRLAEVLPIVWEQIDNAFLEGLVKSMPRRVQAVIAAHGWNTKY</sequence>
<gene>
    <name evidence="1" type="ORF">BOTBODRAFT_39240</name>
</gene>
<dbReference type="InParanoid" id="A0A067LUZ6"/>